<gene>
    <name evidence="7" type="ORF">J2S41_000719</name>
</gene>
<evidence type="ECO:0000259" key="6">
    <source>
        <dbReference type="PROSITE" id="PS50995"/>
    </source>
</evidence>
<evidence type="ECO:0000313" key="7">
    <source>
        <dbReference type="EMBL" id="MDR7273941.1"/>
    </source>
</evidence>
<dbReference type="GO" id="GO:0005737">
    <property type="term" value="C:cytoplasm"/>
    <property type="evidence" value="ECO:0007669"/>
    <property type="project" value="UniProtKB-SubCell"/>
</dbReference>
<evidence type="ECO:0000256" key="3">
    <source>
        <dbReference type="ARBA" id="ARBA00023015"/>
    </source>
</evidence>
<dbReference type="PROSITE" id="PS50995">
    <property type="entry name" value="HTH_MARR_2"/>
    <property type="match status" value="1"/>
</dbReference>
<dbReference type="GO" id="GO:0003677">
    <property type="term" value="F:DNA binding"/>
    <property type="evidence" value="ECO:0007669"/>
    <property type="project" value="UniProtKB-KW"/>
</dbReference>
<sequence length="151" mass="16752">MTDDPAIGMSLRYQLCFALYSASRAVTDLYRPLLDRAGLTYPQYLVLLVLWERPDEPVTVKELGTALRLDSGTLSPMLKRVEAAGLIRRQRRAADERVVEVRLTDAGRALRAECAAVPMTIAGGLGISLDDYARLHRALEQITNTIHGTKE</sequence>
<dbReference type="SMART" id="SM00347">
    <property type="entry name" value="HTH_MARR"/>
    <property type="match status" value="1"/>
</dbReference>
<evidence type="ECO:0000313" key="8">
    <source>
        <dbReference type="Proteomes" id="UP001183643"/>
    </source>
</evidence>
<dbReference type="PANTHER" id="PTHR33164:SF5">
    <property type="entry name" value="ORGANIC HYDROPEROXIDE RESISTANCE TRANSCRIPTIONAL REGULATOR"/>
    <property type="match status" value="1"/>
</dbReference>
<dbReference type="PRINTS" id="PR00598">
    <property type="entry name" value="HTHMARR"/>
</dbReference>
<comment type="caution">
    <text evidence="7">The sequence shown here is derived from an EMBL/GenBank/DDBJ whole genome shotgun (WGS) entry which is preliminary data.</text>
</comment>
<keyword evidence="5" id="KW-0804">Transcription</keyword>
<dbReference type="InterPro" id="IPR036390">
    <property type="entry name" value="WH_DNA-bd_sf"/>
</dbReference>
<dbReference type="InterPro" id="IPR055166">
    <property type="entry name" value="Transc_reg_Sar_Rot_HTH"/>
</dbReference>
<dbReference type="InterPro" id="IPR036388">
    <property type="entry name" value="WH-like_DNA-bd_sf"/>
</dbReference>
<evidence type="ECO:0000256" key="1">
    <source>
        <dbReference type="ARBA" id="ARBA00004496"/>
    </source>
</evidence>
<evidence type="ECO:0000256" key="2">
    <source>
        <dbReference type="ARBA" id="ARBA00022490"/>
    </source>
</evidence>
<dbReference type="AlphaFoldDB" id="A0AAE4C6V9"/>
<keyword evidence="2" id="KW-0963">Cytoplasm</keyword>
<comment type="subcellular location">
    <subcellularLocation>
        <location evidence="1">Cytoplasm</location>
    </subcellularLocation>
</comment>
<dbReference type="EMBL" id="JAVDYB010000001">
    <property type="protein sequence ID" value="MDR7273941.1"/>
    <property type="molecule type" value="Genomic_DNA"/>
</dbReference>
<dbReference type="Proteomes" id="UP001183643">
    <property type="component" value="Unassembled WGS sequence"/>
</dbReference>
<evidence type="ECO:0000256" key="4">
    <source>
        <dbReference type="ARBA" id="ARBA00023125"/>
    </source>
</evidence>
<proteinExistence type="predicted"/>
<name>A0AAE4C6V9_9ACTN</name>
<dbReference type="FunFam" id="1.10.10.10:FF:000163">
    <property type="entry name" value="MarR family transcriptional regulator"/>
    <property type="match status" value="1"/>
</dbReference>
<dbReference type="InterPro" id="IPR039422">
    <property type="entry name" value="MarR/SlyA-like"/>
</dbReference>
<reference evidence="7" key="1">
    <citation type="submission" date="2023-07" db="EMBL/GenBank/DDBJ databases">
        <title>Sequencing the genomes of 1000 actinobacteria strains.</title>
        <authorList>
            <person name="Klenk H.-P."/>
        </authorList>
    </citation>
    <scope>NUCLEOTIDE SEQUENCE</scope>
    <source>
        <strain evidence="7">DSM 44707</strain>
    </source>
</reference>
<dbReference type="SUPFAM" id="SSF46785">
    <property type="entry name" value="Winged helix' DNA-binding domain"/>
    <property type="match status" value="1"/>
</dbReference>
<accession>A0AAE4C6V9</accession>
<dbReference type="Pfam" id="PF22381">
    <property type="entry name" value="Staph_reg_Sar_Rot"/>
    <property type="match status" value="1"/>
</dbReference>
<keyword evidence="8" id="KW-1185">Reference proteome</keyword>
<feature type="domain" description="HTH marR-type" evidence="6">
    <location>
        <begin position="12"/>
        <end position="144"/>
    </location>
</feature>
<organism evidence="7 8">
    <name type="scientific">Catenuloplanes atrovinosus</name>
    <dbReference type="NCBI Taxonomy" id="137266"/>
    <lineage>
        <taxon>Bacteria</taxon>
        <taxon>Bacillati</taxon>
        <taxon>Actinomycetota</taxon>
        <taxon>Actinomycetes</taxon>
        <taxon>Micromonosporales</taxon>
        <taxon>Micromonosporaceae</taxon>
        <taxon>Catenuloplanes</taxon>
    </lineage>
</organism>
<evidence type="ECO:0000256" key="5">
    <source>
        <dbReference type="ARBA" id="ARBA00023163"/>
    </source>
</evidence>
<keyword evidence="4 7" id="KW-0238">DNA-binding</keyword>
<dbReference type="InterPro" id="IPR000835">
    <property type="entry name" value="HTH_MarR-typ"/>
</dbReference>
<dbReference type="GO" id="GO:0006950">
    <property type="term" value="P:response to stress"/>
    <property type="evidence" value="ECO:0007669"/>
    <property type="project" value="TreeGrafter"/>
</dbReference>
<protein>
    <submittedName>
        <fullName evidence="7">DNA-binding MarR family transcriptional regulator</fullName>
    </submittedName>
</protein>
<dbReference type="PANTHER" id="PTHR33164">
    <property type="entry name" value="TRANSCRIPTIONAL REGULATOR, MARR FAMILY"/>
    <property type="match status" value="1"/>
</dbReference>
<dbReference type="Gene3D" id="1.10.10.10">
    <property type="entry name" value="Winged helix-like DNA-binding domain superfamily/Winged helix DNA-binding domain"/>
    <property type="match status" value="1"/>
</dbReference>
<dbReference type="GO" id="GO:0003700">
    <property type="term" value="F:DNA-binding transcription factor activity"/>
    <property type="evidence" value="ECO:0007669"/>
    <property type="project" value="InterPro"/>
</dbReference>
<keyword evidence="3" id="KW-0805">Transcription regulation</keyword>